<accession>A0ABR6BTA6</accession>
<protein>
    <recommendedName>
        <fullName evidence="3">Helix-turn-helix domain-containing protein</fullName>
    </recommendedName>
</protein>
<organism evidence="1 2">
    <name type="scientific">Kutzneria viridogrisea</name>
    <dbReference type="NCBI Taxonomy" id="47990"/>
    <lineage>
        <taxon>Bacteria</taxon>
        <taxon>Bacillati</taxon>
        <taxon>Actinomycetota</taxon>
        <taxon>Actinomycetes</taxon>
        <taxon>Pseudonocardiales</taxon>
        <taxon>Pseudonocardiaceae</taxon>
        <taxon>Kutzneria</taxon>
    </lineage>
</organism>
<keyword evidence="2" id="KW-1185">Reference proteome</keyword>
<name>A0ABR6BTA6_9PSEU</name>
<evidence type="ECO:0008006" key="3">
    <source>
        <dbReference type="Google" id="ProtNLM"/>
    </source>
</evidence>
<dbReference type="Proteomes" id="UP000517916">
    <property type="component" value="Unassembled WGS sequence"/>
</dbReference>
<reference evidence="1 2" key="1">
    <citation type="submission" date="2020-08" db="EMBL/GenBank/DDBJ databases">
        <title>Genomic Encyclopedia of Archaeal and Bacterial Type Strains, Phase II (KMG-II): from individual species to whole genera.</title>
        <authorList>
            <person name="Goeker M."/>
        </authorList>
    </citation>
    <scope>NUCLEOTIDE SEQUENCE [LARGE SCALE GENOMIC DNA]</scope>
    <source>
        <strain evidence="1 2">DSM 43850</strain>
    </source>
</reference>
<gene>
    <name evidence="1" type="ORF">BC739_007032</name>
</gene>
<sequence>MARRAHFSYTALSKAADGRRMPGLELTLAYVRACGCDEREVDQWQRLWQRAQAELAQALQTQAFASLLRTRRRHDRASVVLVDREHFHLRGYREV</sequence>
<evidence type="ECO:0000313" key="2">
    <source>
        <dbReference type="Proteomes" id="UP000517916"/>
    </source>
</evidence>
<evidence type="ECO:0000313" key="1">
    <source>
        <dbReference type="EMBL" id="MBA8929799.1"/>
    </source>
</evidence>
<dbReference type="EMBL" id="JACJID010000006">
    <property type="protein sequence ID" value="MBA8929799.1"/>
    <property type="molecule type" value="Genomic_DNA"/>
</dbReference>
<comment type="caution">
    <text evidence="1">The sequence shown here is derived from an EMBL/GenBank/DDBJ whole genome shotgun (WGS) entry which is preliminary data.</text>
</comment>
<proteinExistence type="predicted"/>